<dbReference type="GO" id="GO:0008242">
    <property type="term" value="F:omega peptidase activity"/>
    <property type="evidence" value="ECO:0007669"/>
    <property type="project" value="UniProtKB-EC"/>
</dbReference>
<evidence type="ECO:0000313" key="4">
    <source>
        <dbReference type="EMBL" id="ABV33508.1"/>
    </source>
</evidence>
<dbReference type="EMBL" id="CP000812">
    <property type="protein sequence ID" value="ABV33508.1"/>
    <property type="molecule type" value="Genomic_DNA"/>
</dbReference>
<organism evidence="4 5">
    <name type="scientific">Pseudothermotoga lettingae (strain ATCC BAA-301 / DSM 14385 / NBRC 107922 / TMO)</name>
    <name type="common">Thermotoga lettingae</name>
    <dbReference type="NCBI Taxonomy" id="416591"/>
    <lineage>
        <taxon>Bacteria</taxon>
        <taxon>Thermotogati</taxon>
        <taxon>Thermotogota</taxon>
        <taxon>Thermotogae</taxon>
        <taxon>Thermotogales</taxon>
        <taxon>Thermotogaceae</taxon>
        <taxon>Pseudothermotoga</taxon>
    </lineage>
</organism>
<dbReference type="EC" id="3.4.19.1" evidence="4"/>
<gene>
    <name evidence="4" type="ordered locus">Tlet_0942</name>
</gene>
<proteinExistence type="predicted"/>
<dbReference type="PANTHER" id="PTHR42776:SF27">
    <property type="entry name" value="DIPEPTIDYL PEPTIDASE FAMILY MEMBER 6"/>
    <property type="match status" value="1"/>
</dbReference>
<dbReference type="eggNOG" id="COG1506">
    <property type="taxonomic scope" value="Bacteria"/>
</dbReference>
<dbReference type="Pfam" id="PF07676">
    <property type="entry name" value="PD40"/>
    <property type="match status" value="1"/>
</dbReference>
<dbReference type="InterPro" id="IPR001375">
    <property type="entry name" value="Peptidase_S9_cat"/>
</dbReference>
<dbReference type="GO" id="GO:0006508">
    <property type="term" value="P:proteolysis"/>
    <property type="evidence" value="ECO:0007669"/>
    <property type="project" value="InterPro"/>
</dbReference>
<dbReference type="Proteomes" id="UP000002016">
    <property type="component" value="Chromosome"/>
</dbReference>
<feature type="domain" description="Peptidase S9 prolyl oligopeptidase catalytic" evidence="3">
    <location>
        <begin position="414"/>
        <end position="614"/>
    </location>
</feature>
<keyword evidence="1 4" id="KW-0378">Hydrolase</keyword>
<dbReference type="AlphaFoldDB" id="A8F5S4"/>
<dbReference type="OrthoDB" id="108903at2"/>
<dbReference type="SUPFAM" id="SSF53474">
    <property type="entry name" value="alpha/beta-Hydrolases"/>
    <property type="match status" value="1"/>
</dbReference>
<accession>A8F5S4</accession>
<dbReference type="GO" id="GO:0004252">
    <property type="term" value="F:serine-type endopeptidase activity"/>
    <property type="evidence" value="ECO:0007669"/>
    <property type="project" value="TreeGrafter"/>
</dbReference>
<name>A8F5S4_PSELT</name>
<dbReference type="STRING" id="416591.Tlet_0942"/>
<dbReference type="InterPro" id="IPR011042">
    <property type="entry name" value="6-blade_b-propeller_TolB-like"/>
</dbReference>
<dbReference type="InterPro" id="IPR029058">
    <property type="entry name" value="AB_hydrolase_fold"/>
</dbReference>
<evidence type="ECO:0000313" key="5">
    <source>
        <dbReference type="Proteomes" id="UP000002016"/>
    </source>
</evidence>
<keyword evidence="2" id="KW-0645">Protease</keyword>
<reference evidence="4 5" key="2">
    <citation type="journal article" date="2009" name="Proc. Natl. Acad. Sci. U.S.A.">
        <title>On the chimeric nature, thermophilic origin, and phylogenetic placement of the Thermotogales.</title>
        <authorList>
            <person name="Zhaxybayeva O."/>
            <person name="Swithers K.S."/>
            <person name="Lapierre P."/>
            <person name="Fournier G.P."/>
            <person name="Bickhart D.M."/>
            <person name="DeBoy R.T."/>
            <person name="Nelson K.E."/>
            <person name="Nesbo C.L."/>
            <person name="Doolittle W.F."/>
            <person name="Gogarten J.P."/>
            <person name="Noll K.M."/>
        </authorList>
    </citation>
    <scope>NUCLEOTIDE SEQUENCE [LARGE SCALE GENOMIC DNA]</scope>
    <source>
        <strain evidence="5">ATCC BAA-301 / DSM 14385 / NBRC 107922 / TMO</strain>
    </source>
</reference>
<keyword evidence="2" id="KW-0720">Serine protease</keyword>
<dbReference type="InterPro" id="IPR011659">
    <property type="entry name" value="WD40"/>
</dbReference>
<protein>
    <submittedName>
        <fullName evidence="4">Acylaminoacyl-peptidase</fullName>
        <ecNumber evidence="4">3.4.19.1</ecNumber>
    </submittedName>
</protein>
<dbReference type="Pfam" id="PF00326">
    <property type="entry name" value="Peptidase_S9"/>
    <property type="match status" value="1"/>
</dbReference>
<dbReference type="SUPFAM" id="SSF82171">
    <property type="entry name" value="DPP6 N-terminal domain-like"/>
    <property type="match status" value="1"/>
</dbReference>
<keyword evidence="5" id="KW-1185">Reference proteome</keyword>
<reference evidence="4 5" key="1">
    <citation type="submission" date="2007-08" db="EMBL/GenBank/DDBJ databases">
        <title>Complete sequence of Thermotoga lettingae TMO.</title>
        <authorList>
            <consortium name="US DOE Joint Genome Institute"/>
            <person name="Copeland A."/>
            <person name="Lucas S."/>
            <person name="Lapidus A."/>
            <person name="Barry K."/>
            <person name="Glavina del Rio T."/>
            <person name="Dalin E."/>
            <person name="Tice H."/>
            <person name="Pitluck S."/>
            <person name="Foster B."/>
            <person name="Bruce D."/>
            <person name="Schmutz J."/>
            <person name="Larimer F."/>
            <person name="Land M."/>
            <person name="Hauser L."/>
            <person name="Kyrpides N."/>
            <person name="Mikhailova N."/>
            <person name="Nelson K."/>
            <person name="Gogarten J.P."/>
            <person name="Noll K."/>
            <person name="Richardson P."/>
        </authorList>
    </citation>
    <scope>NUCLEOTIDE SEQUENCE [LARGE SCALE GENOMIC DNA]</scope>
    <source>
        <strain evidence="5">ATCC BAA-301 / DSM 14385 / NBRC 107922 / TMO</strain>
    </source>
</reference>
<dbReference type="HOGENOM" id="CLU_008615_2_2_0"/>
<dbReference type="Gene3D" id="2.120.10.30">
    <property type="entry name" value="TolB, C-terminal domain"/>
    <property type="match status" value="1"/>
</dbReference>
<evidence type="ECO:0000256" key="1">
    <source>
        <dbReference type="ARBA" id="ARBA00022801"/>
    </source>
</evidence>
<dbReference type="MEROPS" id="S09.071"/>
<dbReference type="eggNOG" id="COG0823">
    <property type="taxonomic scope" value="Bacteria"/>
</dbReference>
<dbReference type="PANTHER" id="PTHR42776">
    <property type="entry name" value="SERINE PEPTIDASE S9 FAMILY MEMBER"/>
    <property type="match status" value="1"/>
</dbReference>
<sequence length="628" mass="71753">MKWECSTFTKFVVPVEVKISRDGRWIAYTLKKISPAENKTIRQITIKNLSTGESFYLPQETSKPRFSPDGKKLAFIRKINDSNILSMIELAHFSEKEILKVDSLTAIDWSSDSKKLLIMFAKKRNDKDLYFEDTLPVWFDGKGFLDSSIDVVQIIDLESCQVLDQMEERNIANILWIENDIVYAKYSEKKPFTEFDIFLYIDGKKRLILEKVGLIPTSAEGKKIIMLGREQKSAFQHEYAYLYENGKLHPLTEKYALNNSGHISAEIWASDSEVYPLIRNNTVYFKSGSGGKILLEKLNLEETEKQTIISDNSIITAFDASDNGKIVFVKVSPEKPAEVYLYENGKENKVTELNQSIISKLKVRPMKHLDVTSFDGTNIDAWYIKPDSAPAPAVVFVHGGPKGAYGYNLYFLGQLLAEEGFFVLFTNPRGSDNYSEQFALTVTEKTGKEDFKDILAAIDNLRKNEQIASVGITGISYGGYMTNWAITQTDLFKAAVSENGISYWFTSYAFSDIGFWFDKSLIGNDPLSNPNYRELSPIFYVKNIKTPLLLIHSLEDFRCPLDQSLMFYTILKDFGKEVYLAIFKKGAHGHSVQGSYTHRLKRYKLIVEFFKQKLLEEKEGFDVNKCFE</sequence>
<dbReference type="KEGG" id="tle:Tlet_0942"/>
<evidence type="ECO:0000256" key="2">
    <source>
        <dbReference type="ARBA" id="ARBA00022825"/>
    </source>
</evidence>
<dbReference type="Gene3D" id="3.40.50.1820">
    <property type="entry name" value="alpha/beta hydrolase"/>
    <property type="match status" value="1"/>
</dbReference>
<evidence type="ECO:0000259" key="3">
    <source>
        <dbReference type="Pfam" id="PF00326"/>
    </source>
</evidence>